<accession>A0A0Z8G7I3</accession>
<dbReference type="RefSeq" id="WP_153603653.1">
    <property type="nucleotide sequence ID" value="NZ_CEFG01000029.1"/>
</dbReference>
<evidence type="ECO:0000313" key="2">
    <source>
        <dbReference type="Proteomes" id="UP000073494"/>
    </source>
</evidence>
<dbReference type="Proteomes" id="UP000073494">
    <property type="component" value="Unassembled WGS sequence"/>
</dbReference>
<organism evidence="1 2">
    <name type="scientific">Streptococcus suis</name>
    <dbReference type="NCBI Taxonomy" id="1307"/>
    <lineage>
        <taxon>Bacteria</taxon>
        <taxon>Bacillati</taxon>
        <taxon>Bacillota</taxon>
        <taxon>Bacilli</taxon>
        <taxon>Lactobacillales</taxon>
        <taxon>Streptococcaceae</taxon>
        <taxon>Streptococcus</taxon>
    </lineage>
</organism>
<reference evidence="1 2" key="1">
    <citation type="submission" date="2016-02" db="EMBL/GenBank/DDBJ databases">
        <authorList>
            <consortium name="Pathogen Informatics"/>
        </authorList>
    </citation>
    <scope>NUCLEOTIDE SEQUENCE [LARGE SCALE GENOMIC DNA]</scope>
    <source>
        <strain evidence="1 2">LSS54</strain>
    </source>
</reference>
<gene>
    <name evidence="1" type="ORF">ERS132416_01149</name>
</gene>
<proteinExistence type="predicted"/>
<protein>
    <submittedName>
        <fullName evidence="1">Uncharacterized protein</fullName>
    </submittedName>
</protein>
<sequence length="54" mass="6791">MVWIVAKKTKTKRGYRFYQKRSFDTWQKARIYQQDLFNKDVNAEMWEERDGERN</sequence>
<dbReference type="AlphaFoldDB" id="A0A0Z8G7I3"/>
<name>A0A0Z8G7I3_STRSU</name>
<dbReference type="EMBL" id="FIHD01000017">
    <property type="protein sequence ID" value="CYU93665.1"/>
    <property type="molecule type" value="Genomic_DNA"/>
</dbReference>
<evidence type="ECO:0000313" key="1">
    <source>
        <dbReference type="EMBL" id="CYU93665.1"/>
    </source>
</evidence>